<dbReference type="PANTHER" id="PTHR34145:SF79">
    <property type="entry name" value="F-BOX DOMAIN, FBD DOMAIN, LEUCINE-RICH REPEAT DOMAIN SUPERFAMILY"/>
    <property type="match status" value="1"/>
</dbReference>
<dbReference type="Gene3D" id="1.20.1280.50">
    <property type="match status" value="1"/>
</dbReference>
<dbReference type="InterPro" id="IPR053781">
    <property type="entry name" value="F-box_AtFBL13-like"/>
</dbReference>
<gene>
    <name evidence="2" type="ORF">Ccrd_011659</name>
</gene>
<dbReference type="PANTHER" id="PTHR34145">
    <property type="entry name" value="OS02G0105600 PROTEIN"/>
    <property type="match status" value="1"/>
</dbReference>
<dbReference type="InterPro" id="IPR032675">
    <property type="entry name" value="LRR_dom_sf"/>
</dbReference>
<protein>
    <submittedName>
        <fullName evidence="2">FBD-like protein</fullName>
    </submittedName>
</protein>
<feature type="domain" description="F-box" evidence="1">
    <location>
        <begin position="26"/>
        <end position="65"/>
    </location>
</feature>
<dbReference type="InterPro" id="IPR001810">
    <property type="entry name" value="F-box_dom"/>
</dbReference>
<dbReference type="CDD" id="cd22160">
    <property type="entry name" value="F-box_AtFBL13-like"/>
    <property type="match status" value="1"/>
</dbReference>
<dbReference type="Gramene" id="KVI09956">
    <property type="protein sequence ID" value="KVI09956"/>
    <property type="gene ID" value="Ccrd_011659"/>
</dbReference>
<evidence type="ECO:0000313" key="2">
    <source>
        <dbReference type="EMBL" id="KVI09956.1"/>
    </source>
</evidence>
<comment type="caution">
    <text evidence="2">The sequence shown here is derived from an EMBL/GenBank/DDBJ whole genome shotgun (WGS) entry which is preliminary data.</text>
</comment>
<name>A0A103YIW4_CYNCS</name>
<dbReference type="InterPro" id="IPR055357">
    <property type="entry name" value="LRR_At1g61320_AtMIF1"/>
</dbReference>
<dbReference type="Gene3D" id="3.80.10.10">
    <property type="entry name" value="Ribonuclease Inhibitor"/>
    <property type="match status" value="1"/>
</dbReference>
<evidence type="ECO:0000313" key="3">
    <source>
        <dbReference type="Proteomes" id="UP000243975"/>
    </source>
</evidence>
<dbReference type="Pfam" id="PF00646">
    <property type="entry name" value="F-box"/>
    <property type="match status" value="1"/>
</dbReference>
<proteinExistence type="predicted"/>
<dbReference type="AlphaFoldDB" id="A0A103YIW4"/>
<dbReference type="EMBL" id="LEKV01001036">
    <property type="protein sequence ID" value="KVI09956.1"/>
    <property type="molecule type" value="Genomic_DNA"/>
</dbReference>
<organism evidence="2 3">
    <name type="scientific">Cynara cardunculus var. scolymus</name>
    <name type="common">Globe artichoke</name>
    <name type="synonym">Cynara scolymus</name>
    <dbReference type="NCBI Taxonomy" id="59895"/>
    <lineage>
        <taxon>Eukaryota</taxon>
        <taxon>Viridiplantae</taxon>
        <taxon>Streptophyta</taxon>
        <taxon>Embryophyta</taxon>
        <taxon>Tracheophyta</taxon>
        <taxon>Spermatophyta</taxon>
        <taxon>Magnoliopsida</taxon>
        <taxon>eudicotyledons</taxon>
        <taxon>Gunneridae</taxon>
        <taxon>Pentapetalae</taxon>
        <taxon>asterids</taxon>
        <taxon>campanulids</taxon>
        <taxon>Asterales</taxon>
        <taxon>Asteraceae</taxon>
        <taxon>Carduoideae</taxon>
        <taxon>Cardueae</taxon>
        <taxon>Carduinae</taxon>
        <taxon>Cynara</taxon>
    </lineage>
</organism>
<dbReference type="Pfam" id="PF23622">
    <property type="entry name" value="LRR_At1g61320_AtMIF1"/>
    <property type="match status" value="1"/>
</dbReference>
<dbReference type="SUPFAM" id="SSF52047">
    <property type="entry name" value="RNI-like"/>
    <property type="match status" value="1"/>
</dbReference>
<keyword evidence="3" id="KW-1185">Reference proteome</keyword>
<evidence type="ECO:0000259" key="1">
    <source>
        <dbReference type="SMART" id="SM00256"/>
    </source>
</evidence>
<dbReference type="InterPro" id="IPR036047">
    <property type="entry name" value="F-box-like_dom_sf"/>
</dbReference>
<sequence>MRKKIRLAQSKDDLHDLGSDDLLSRLSDDILVSILSYLPLKDAAVTSKLSRRWRYLWCQRVCIAFEDNEGSGKIRREQDSSTLNEWNKYTSFCLAERNNYINWVNRIIRQHKSPIIDEFKICFDLDKNAKGAIRKWIEFAISKNVQRLELDLRQKNGLISYGWKNYVFPNKIFDRKCGSSSKRPSFNALVRPYATVMEIKFLKALILKRVDVDDEGLKKILSNCPVLEHLSIQGSCQLVKAKIDGEGLALKKLEIGGCSARLESIEICDSNIVSLDCWGSNCKRFPISLRLDNLQKLEKIFIRKCYSLKIINHMFCCLPNLRVLELSLFSTQRAIELLPFPELPKLKKLIINVEVREDVSLLVFTSLVEACPNLRRFKIELMSSMRRRKENREERQVAKKPHQHLEVVEISGYYGMTGHLELATYFIENGVVLKKLIIKPLILASPSADGTLEVENGPRYHAQQHLEPRTPVGLELVIL</sequence>
<dbReference type="InterPro" id="IPR053772">
    <property type="entry name" value="At1g61320/At1g61330-like"/>
</dbReference>
<dbReference type="SMART" id="SM00256">
    <property type="entry name" value="FBOX"/>
    <property type="match status" value="1"/>
</dbReference>
<reference evidence="2 3" key="1">
    <citation type="journal article" date="2016" name="Sci. Rep.">
        <title>The genome sequence of the outbreeding globe artichoke constructed de novo incorporating a phase-aware low-pass sequencing strategy of F1 progeny.</title>
        <authorList>
            <person name="Scaglione D."/>
            <person name="Reyes-Chin-Wo S."/>
            <person name="Acquadro A."/>
            <person name="Froenicke L."/>
            <person name="Portis E."/>
            <person name="Beitel C."/>
            <person name="Tirone M."/>
            <person name="Mauro R."/>
            <person name="Lo Monaco A."/>
            <person name="Mauromicale G."/>
            <person name="Faccioli P."/>
            <person name="Cattivelli L."/>
            <person name="Rieseberg L."/>
            <person name="Michelmore R."/>
            <person name="Lanteri S."/>
        </authorList>
    </citation>
    <scope>NUCLEOTIDE SEQUENCE [LARGE SCALE GENOMIC DNA]</scope>
    <source>
        <strain evidence="2">2C</strain>
    </source>
</reference>
<dbReference type="STRING" id="59895.A0A103YIW4"/>
<dbReference type="OMA" id="LSHKWKH"/>
<dbReference type="Proteomes" id="UP000243975">
    <property type="component" value="Unassembled WGS sequence"/>
</dbReference>
<accession>A0A103YIW4</accession>
<dbReference type="SUPFAM" id="SSF81383">
    <property type="entry name" value="F-box domain"/>
    <property type="match status" value="1"/>
</dbReference>